<proteinExistence type="predicted"/>
<keyword evidence="2" id="KW-1185">Reference proteome</keyword>
<dbReference type="eggNOG" id="arCOG08684">
    <property type="taxonomic scope" value="Archaea"/>
</dbReference>
<evidence type="ECO:0000313" key="2">
    <source>
        <dbReference type="Proteomes" id="UP000028194"/>
    </source>
</evidence>
<sequence length="129" mass="14556">MRNINPAGRCDFQAADYAGICKALVALHGNIQAAVVVSRGEMKARYVRQGVPIPPARELEKLFVRAEVFASMTKESDHLFGRTGYVMTSYEMLDTFIFSMHDDSVMILPITKPYNHDELLDKVKSLLEF</sequence>
<dbReference type="AlphaFoldDB" id="A0A075MT29"/>
<reference evidence="1 2" key="1">
    <citation type="journal article" date="2014" name="PLoS ONE">
        <title>Genome Sequence of Candidatus Nitrososphaera evergladensis from Group I.1b Enriched from Everglades Soil Reveals Novel Genomic Features of the Ammonia-Oxidizing Archaea.</title>
        <authorList>
            <person name="Zhalnina K.V."/>
            <person name="Dias R."/>
            <person name="Leonard M.T."/>
            <person name="Dorr de Quadros P."/>
            <person name="Camargo F.A."/>
            <person name="Drew J.C."/>
            <person name="Farmerie W.G."/>
            <person name="Daroub S.H."/>
            <person name="Triplett E.W."/>
        </authorList>
    </citation>
    <scope>NUCLEOTIDE SEQUENCE [LARGE SCALE GENOMIC DNA]</scope>
    <source>
        <strain evidence="1 2">SR1</strain>
    </source>
</reference>
<dbReference type="STRING" id="1459636.NTE_02214"/>
<protein>
    <submittedName>
        <fullName evidence="1">Uncharacterized protein</fullName>
    </submittedName>
</protein>
<gene>
    <name evidence="1" type="ORF">NTE_02214</name>
</gene>
<name>A0A075MT29_9ARCH</name>
<dbReference type="GeneID" id="41597935"/>
<dbReference type="EMBL" id="CP007174">
    <property type="protein sequence ID" value="AIF84268.1"/>
    <property type="molecule type" value="Genomic_DNA"/>
</dbReference>
<evidence type="ECO:0000313" key="1">
    <source>
        <dbReference type="EMBL" id="AIF84268.1"/>
    </source>
</evidence>
<organism evidence="1 2">
    <name type="scientific">Candidatus Nitrososphaera evergladensis SR1</name>
    <dbReference type="NCBI Taxonomy" id="1459636"/>
    <lineage>
        <taxon>Archaea</taxon>
        <taxon>Nitrososphaerota</taxon>
        <taxon>Nitrososphaeria</taxon>
        <taxon>Nitrososphaerales</taxon>
        <taxon>Nitrososphaeraceae</taxon>
        <taxon>Nitrososphaera</taxon>
    </lineage>
</organism>
<dbReference type="KEGG" id="nev:NTE_02214"/>
<dbReference type="Proteomes" id="UP000028194">
    <property type="component" value="Chromosome"/>
</dbReference>
<dbReference type="HOGENOM" id="CLU_157016_0_0_2"/>
<accession>A0A075MT29</accession>
<dbReference type="OrthoDB" id="373627at2157"/>
<dbReference type="RefSeq" id="WP_148700874.1">
    <property type="nucleotide sequence ID" value="NZ_CP007174.1"/>
</dbReference>